<reference evidence="1 2" key="1">
    <citation type="journal article" date="2021" name="Int. J. Syst. Evol. Microbiol.">
        <title>Novosphingobium decolorationis sp. nov., an aniline blue-decolourizing bacterium isolated from East Pacific sediment.</title>
        <authorList>
            <person name="Chen X."/>
            <person name="Dong B."/>
            <person name="Chen T."/>
            <person name="Ren N."/>
            <person name="Wang J."/>
            <person name="Xu Y."/>
            <person name="Yang J."/>
            <person name="Zhu S."/>
            <person name="Chen J."/>
        </authorList>
    </citation>
    <scope>NUCLEOTIDE SEQUENCE [LARGE SCALE GENOMIC DNA]</scope>
    <source>
        <strain evidence="1 2">502str22</strain>
    </source>
</reference>
<sequence>MDVFPIRNDEDHAAALAVTEGLWGAAPGTEPHDRLDVLAMQVEAYEAQRWPIAPPDPTNALRAAMGGATQTVPGSAALFLDPAEMGASPRTERHRERFKLDAERVVGARVAKMALRPRRFGLHWSMSSGSTRMARASPGQTDARASWWHRCAKTGPAWTGMAATIPG</sequence>
<dbReference type="Proteomes" id="UP000677126">
    <property type="component" value="Chromosome"/>
</dbReference>
<protein>
    <recommendedName>
        <fullName evidence="3">Transcriptional regulator</fullName>
    </recommendedName>
</protein>
<dbReference type="RefSeq" id="WP_213500837.1">
    <property type="nucleotide sequence ID" value="NZ_CP054856.1"/>
</dbReference>
<keyword evidence="2" id="KW-1185">Reference proteome</keyword>
<evidence type="ECO:0000313" key="1">
    <source>
        <dbReference type="EMBL" id="QVM85181.1"/>
    </source>
</evidence>
<proteinExistence type="predicted"/>
<evidence type="ECO:0000313" key="2">
    <source>
        <dbReference type="Proteomes" id="UP000677126"/>
    </source>
</evidence>
<dbReference type="EMBL" id="CP054856">
    <property type="protein sequence ID" value="QVM85181.1"/>
    <property type="molecule type" value="Genomic_DNA"/>
</dbReference>
<accession>A0ABX8EAJ6</accession>
<gene>
    <name evidence="1" type="ORF">HT578_17090</name>
</gene>
<name>A0ABX8EAJ6_9SPHN</name>
<evidence type="ECO:0008006" key="3">
    <source>
        <dbReference type="Google" id="ProtNLM"/>
    </source>
</evidence>
<organism evidence="1 2">
    <name type="scientific">Novosphingobium decolorationis</name>
    <dbReference type="NCBI Taxonomy" id="2698673"/>
    <lineage>
        <taxon>Bacteria</taxon>
        <taxon>Pseudomonadati</taxon>
        <taxon>Pseudomonadota</taxon>
        <taxon>Alphaproteobacteria</taxon>
        <taxon>Sphingomonadales</taxon>
        <taxon>Sphingomonadaceae</taxon>
        <taxon>Novosphingobium</taxon>
    </lineage>
</organism>